<evidence type="ECO:0000256" key="5">
    <source>
        <dbReference type="ARBA" id="ARBA00022485"/>
    </source>
</evidence>
<dbReference type="Proteomes" id="UP001055253">
    <property type="component" value="Chromosome"/>
</dbReference>
<dbReference type="Pfam" id="PF00037">
    <property type="entry name" value="Fer4"/>
    <property type="match status" value="1"/>
</dbReference>
<dbReference type="PANTHER" id="PTHR42859:SF2">
    <property type="entry name" value="FERREDOXIN"/>
    <property type="match status" value="1"/>
</dbReference>
<evidence type="ECO:0000256" key="1">
    <source>
        <dbReference type="ARBA" id="ARBA00001966"/>
    </source>
</evidence>
<evidence type="ECO:0000256" key="6">
    <source>
        <dbReference type="ARBA" id="ARBA00022723"/>
    </source>
</evidence>
<evidence type="ECO:0000256" key="3">
    <source>
        <dbReference type="ARBA" id="ARBA00013529"/>
    </source>
</evidence>
<keyword evidence="9 12" id="KW-0408">Iron</keyword>
<keyword evidence="15" id="KW-1185">Reference proteome</keyword>
<organism evidence="14 15">
    <name type="scientific">Mycobacterium ulcerans</name>
    <dbReference type="NCBI Taxonomy" id="1809"/>
    <lineage>
        <taxon>Bacteria</taxon>
        <taxon>Bacillati</taxon>
        <taxon>Actinomycetota</taxon>
        <taxon>Actinomycetes</taxon>
        <taxon>Mycobacteriales</taxon>
        <taxon>Mycobacteriaceae</taxon>
        <taxon>Mycobacterium</taxon>
        <taxon>Mycobacterium ulcerans group</taxon>
    </lineage>
</organism>
<protein>
    <recommendedName>
        <fullName evidence="3 12">Ferredoxin</fullName>
    </recommendedName>
</protein>
<comment type="cofactor">
    <cofactor evidence="12">
        <name>[3Fe-4S] cluster</name>
        <dbReference type="ChEBI" id="CHEBI:21137"/>
    </cofactor>
    <text evidence="12">Binds 1 [3Fe-4S] cluster.</text>
</comment>
<keyword evidence="11 12" id="KW-0003">3Fe-4S</keyword>
<keyword evidence="6 12" id="KW-0479">Metal-binding</keyword>
<dbReference type="RefSeq" id="WP_011741078.1">
    <property type="nucleotide sequence ID" value="NZ_CP085200.1"/>
</dbReference>
<dbReference type="InterPro" id="IPR054830">
    <property type="entry name" value="FdxA_Actino"/>
</dbReference>
<dbReference type="InterPro" id="IPR017896">
    <property type="entry name" value="4Fe4S_Fe-S-bd"/>
</dbReference>
<evidence type="ECO:0000256" key="4">
    <source>
        <dbReference type="ARBA" id="ARBA00022448"/>
    </source>
</evidence>
<dbReference type="SUPFAM" id="SSF54862">
    <property type="entry name" value="4Fe-4S ferredoxins"/>
    <property type="match status" value="1"/>
</dbReference>
<evidence type="ECO:0000256" key="12">
    <source>
        <dbReference type="RuleBase" id="RU365098"/>
    </source>
</evidence>
<evidence type="ECO:0000259" key="13">
    <source>
        <dbReference type="PROSITE" id="PS51379"/>
    </source>
</evidence>
<accession>A0ABY3VG96</accession>
<keyword evidence="4 12" id="KW-0813">Transport</keyword>
<comment type="cofactor">
    <cofactor evidence="1 12">
        <name>[4Fe-4S] cluster</name>
        <dbReference type="ChEBI" id="CHEBI:49883"/>
    </cofactor>
</comment>
<evidence type="ECO:0000256" key="9">
    <source>
        <dbReference type="ARBA" id="ARBA00023004"/>
    </source>
</evidence>
<feature type="domain" description="4Fe-4S ferredoxin-type" evidence="13">
    <location>
        <begin position="31"/>
        <end position="60"/>
    </location>
</feature>
<name>A0ABY3VG96_MYCUL</name>
<evidence type="ECO:0000256" key="11">
    <source>
        <dbReference type="ARBA" id="ARBA00023291"/>
    </source>
</evidence>
<evidence type="ECO:0000256" key="10">
    <source>
        <dbReference type="ARBA" id="ARBA00023014"/>
    </source>
</evidence>
<sequence>MTYVIGKPCIDVTDRACVEECPVDCIYEGGRSLYIHPDEFVDCGACEPVCPVEAIYYEDDLPQELHPHLADNVAFFTETLPGRDGPLGSPGGAAKISRLGVDTPLVAGHPQAADA</sequence>
<evidence type="ECO:0000256" key="7">
    <source>
        <dbReference type="ARBA" id="ARBA00022737"/>
    </source>
</evidence>
<keyword evidence="8 12" id="KW-0249">Electron transport</keyword>
<dbReference type="Gene3D" id="3.30.70.20">
    <property type="match status" value="1"/>
</dbReference>
<gene>
    <name evidence="14" type="ORF">MJO63_09540</name>
</gene>
<proteinExistence type="predicted"/>
<keyword evidence="7" id="KW-0677">Repeat</keyword>
<evidence type="ECO:0000313" key="14">
    <source>
        <dbReference type="EMBL" id="ULP53288.1"/>
    </source>
</evidence>
<dbReference type="InterPro" id="IPR000813">
    <property type="entry name" value="7Fe_ferredoxin"/>
</dbReference>
<dbReference type="InterPro" id="IPR050294">
    <property type="entry name" value="RnfB_subfamily"/>
</dbReference>
<keyword evidence="5 12" id="KW-0004">4Fe-4S</keyword>
<evidence type="ECO:0000256" key="8">
    <source>
        <dbReference type="ARBA" id="ARBA00022982"/>
    </source>
</evidence>
<dbReference type="EMBL" id="CP092429">
    <property type="protein sequence ID" value="ULP53288.1"/>
    <property type="molecule type" value="Genomic_DNA"/>
</dbReference>
<dbReference type="PROSITE" id="PS51379">
    <property type="entry name" value="4FE4S_FER_2"/>
    <property type="match status" value="1"/>
</dbReference>
<reference evidence="14" key="1">
    <citation type="submission" date="2022-08" db="EMBL/GenBank/DDBJ databases">
        <title>Whole genome sequencing of non-tuberculosis mycobacteria type-strains.</title>
        <authorList>
            <person name="Igarashi Y."/>
            <person name="Osugi A."/>
            <person name="Mitarai S."/>
        </authorList>
    </citation>
    <scope>NUCLEOTIDE SEQUENCE</scope>
    <source>
        <strain evidence="14">ATCC 19423</strain>
    </source>
</reference>
<dbReference type="PRINTS" id="PR00354">
    <property type="entry name" value="7FE8SFRDOXIN"/>
</dbReference>
<keyword evidence="10 12" id="KW-0411">Iron-sulfur</keyword>
<evidence type="ECO:0000313" key="15">
    <source>
        <dbReference type="Proteomes" id="UP001055253"/>
    </source>
</evidence>
<dbReference type="PANTHER" id="PTHR42859">
    <property type="entry name" value="OXIDOREDUCTASE"/>
    <property type="match status" value="1"/>
</dbReference>
<comment type="function">
    <text evidence="2 12">Ferredoxins are iron-sulfur proteins that transfer electrons in a wide variety of metabolic reactions.</text>
</comment>
<dbReference type="NCBIfam" id="NF045480">
    <property type="entry name" value="FdxA_Actino"/>
    <property type="match status" value="1"/>
</dbReference>
<evidence type="ECO:0000256" key="2">
    <source>
        <dbReference type="ARBA" id="ARBA00003532"/>
    </source>
</evidence>